<dbReference type="RefSeq" id="WP_261513357.1">
    <property type="nucleotide sequence ID" value="NZ_JAODNV010000001.1"/>
</dbReference>
<reference evidence="2" key="1">
    <citation type="submission" date="2022-08" db="EMBL/GenBank/DDBJ databases">
        <title>Chelativorans sichuanense sp. nov., a paraffin oil-degrading bacterium isolated from a mixture of oil-based drill cuttings and paddy soil.</title>
        <authorList>
            <person name="Yu J."/>
            <person name="Liu H."/>
            <person name="Chen Q."/>
        </authorList>
    </citation>
    <scope>NUCLEOTIDE SEQUENCE</scope>
    <source>
        <strain evidence="2">SCAU 2101</strain>
    </source>
</reference>
<keyword evidence="3" id="KW-1185">Reference proteome</keyword>
<keyword evidence="1" id="KW-0472">Membrane</keyword>
<comment type="caution">
    <text evidence="2">The sequence shown here is derived from an EMBL/GenBank/DDBJ whole genome shotgun (WGS) entry which is preliminary data.</text>
</comment>
<keyword evidence="1" id="KW-0812">Transmembrane</keyword>
<evidence type="ECO:0000256" key="1">
    <source>
        <dbReference type="SAM" id="Phobius"/>
    </source>
</evidence>
<evidence type="ECO:0000313" key="3">
    <source>
        <dbReference type="Proteomes" id="UP001149009"/>
    </source>
</evidence>
<name>A0A9X3B585_9HYPH</name>
<accession>A0A9X3B585</accession>
<sequence length="83" mass="9640">MSDRRSDEGRRAESRRILERVDRDSESLLMRSAAKARDHFAAREAEGEDWTELWGRRLGRALAVVFAIFLLAWLWLTLRGGHS</sequence>
<protein>
    <submittedName>
        <fullName evidence="2">Uncharacterized protein</fullName>
    </submittedName>
</protein>
<proteinExistence type="predicted"/>
<feature type="transmembrane region" description="Helical" evidence="1">
    <location>
        <begin position="58"/>
        <end position="76"/>
    </location>
</feature>
<evidence type="ECO:0000313" key="2">
    <source>
        <dbReference type="EMBL" id="MCT8988748.1"/>
    </source>
</evidence>
<keyword evidence="1" id="KW-1133">Transmembrane helix</keyword>
<gene>
    <name evidence="2" type="ORF">NYR54_00345</name>
</gene>
<organism evidence="2 3">
    <name type="scientific">Chelativorans petroleitrophicus</name>
    <dbReference type="NCBI Taxonomy" id="2975484"/>
    <lineage>
        <taxon>Bacteria</taxon>
        <taxon>Pseudomonadati</taxon>
        <taxon>Pseudomonadota</taxon>
        <taxon>Alphaproteobacteria</taxon>
        <taxon>Hyphomicrobiales</taxon>
        <taxon>Phyllobacteriaceae</taxon>
        <taxon>Chelativorans</taxon>
    </lineage>
</organism>
<dbReference type="Proteomes" id="UP001149009">
    <property type="component" value="Unassembled WGS sequence"/>
</dbReference>
<dbReference type="EMBL" id="JAODNV010000001">
    <property type="protein sequence ID" value="MCT8988748.1"/>
    <property type="molecule type" value="Genomic_DNA"/>
</dbReference>
<dbReference type="AlphaFoldDB" id="A0A9X3B585"/>